<evidence type="ECO:0000256" key="3">
    <source>
        <dbReference type="ARBA" id="ARBA00022452"/>
    </source>
</evidence>
<dbReference type="Gene3D" id="2.40.170.20">
    <property type="entry name" value="TonB-dependent receptor, beta-barrel domain"/>
    <property type="match status" value="1"/>
</dbReference>
<dbReference type="GO" id="GO:0015889">
    <property type="term" value="P:cobalamin transport"/>
    <property type="evidence" value="ECO:0007669"/>
    <property type="project" value="TreeGrafter"/>
</dbReference>
<keyword evidence="5 12" id="KW-0732">Signal</keyword>
<dbReference type="PANTHER" id="PTHR30069">
    <property type="entry name" value="TONB-DEPENDENT OUTER MEMBRANE RECEPTOR"/>
    <property type="match status" value="1"/>
</dbReference>
<evidence type="ECO:0000256" key="4">
    <source>
        <dbReference type="ARBA" id="ARBA00022692"/>
    </source>
</evidence>
<proteinExistence type="inferred from homology"/>
<feature type="signal peptide" evidence="12">
    <location>
        <begin position="1"/>
        <end position="41"/>
    </location>
</feature>
<keyword evidence="3 10" id="KW-1134">Transmembrane beta strand</keyword>
<dbReference type="InterPro" id="IPR039426">
    <property type="entry name" value="TonB-dep_rcpt-like"/>
</dbReference>
<evidence type="ECO:0000256" key="11">
    <source>
        <dbReference type="RuleBase" id="RU003357"/>
    </source>
</evidence>
<dbReference type="InterPro" id="IPR036942">
    <property type="entry name" value="Beta-barrel_TonB_sf"/>
</dbReference>
<dbReference type="PANTHER" id="PTHR30069:SF53">
    <property type="entry name" value="COLICIN I RECEPTOR-RELATED"/>
    <property type="match status" value="1"/>
</dbReference>
<dbReference type="EMBL" id="SSCJ01000006">
    <property type="protein sequence ID" value="MDI4510088.1"/>
    <property type="molecule type" value="Genomic_DNA"/>
</dbReference>
<feature type="domain" description="TonB-dependent receptor plug" evidence="14">
    <location>
        <begin position="72"/>
        <end position="178"/>
    </location>
</feature>
<name>A0AAW6TDS9_FAUOS</name>
<dbReference type="Gene3D" id="2.170.130.10">
    <property type="entry name" value="TonB-dependent receptor, plug domain"/>
    <property type="match status" value="1"/>
</dbReference>
<accession>A0AAW6TDS9</accession>
<feature type="chain" id="PRO_5043386628" evidence="12">
    <location>
        <begin position="42"/>
        <end position="645"/>
    </location>
</feature>
<comment type="similarity">
    <text evidence="10 11">Belongs to the TonB-dependent receptor family.</text>
</comment>
<dbReference type="Pfam" id="PF07715">
    <property type="entry name" value="Plug"/>
    <property type="match status" value="1"/>
</dbReference>
<keyword evidence="4 10" id="KW-0812">Transmembrane</keyword>
<keyword evidence="2 10" id="KW-0813">Transport</keyword>
<dbReference type="SUPFAM" id="SSF56935">
    <property type="entry name" value="Porins"/>
    <property type="match status" value="1"/>
</dbReference>
<dbReference type="InterPro" id="IPR000531">
    <property type="entry name" value="Beta-barrel_TonB"/>
</dbReference>
<evidence type="ECO:0000256" key="8">
    <source>
        <dbReference type="ARBA" id="ARBA00023136"/>
    </source>
</evidence>
<evidence type="ECO:0000256" key="5">
    <source>
        <dbReference type="ARBA" id="ARBA00022729"/>
    </source>
</evidence>
<feature type="domain" description="TonB-dependent receptor-like beta-barrel" evidence="13">
    <location>
        <begin position="210"/>
        <end position="618"/>
    </location>
</feature>
<evidence type="ECO:0000256" key="2">
    <source>
        <dbReference type="ARBA" id="ARBA00022448"/>
    </source>
</evidence>
<dbReference type="GO" id="GO:0006811">
    <property type="term" value="P:monoatomic ion transport"/>
    <property type="evidence" value="ECO:0007669"/>
    <property type="project" value="UniProtKB-KW"/>
</dbReference>
<dbReference type="InterPro" id="IPR037066">
    <property type="entry name" value="Plug_dom_sf"/>
</dbReference>
<keyword evidence="15" id="KW-0675">Receptor</keyword>
<keyword evidence="6" id="KW-0406">Ion transport</keyword>
<sequence>MRYTCQTSPRFIKKPFFNIHPMTQSVLVIIGMSMTGVSAHAATSESTNGEAETTLPSLTFTTTATKTPTLVKNTIAQTTVIDEEQLQRHRGQSVIDVLRGQGGIYVTQNGGDGASSGVRLRGYSNSQVLVLIDGIRYSSATAGGAALSLLPVDQIDRIEIVYGASGSSLYGSDAMGGVIQVFTKGQNAQQSNVALTVGGGTENSYKGQITGQLVNSATTLSLSTGYEKTNGIDATKPYAQFGIHHADKDGFESKNASLVAKHKVNDNVEIGATGLFAKSTTDIDSGSEVPNAYADQKNAAVSAFADYQQDKLSANIKYGQSYDKSTTYDGADWQTGRLDDVINTTQKQVTIQLGYQLPLGKLIGGYENLKQEVDSSNDYDVTHRTINSEFLGYQLAQDKYDVQLNVRHDDNSQFDSKTTYNVGGAYRLSPNTRIGASYATNFRAPTFNDLYWPGSENPNLKPETSKNAEIFIENSNHHQHTRVTAYQSKFTDKLAWVTTDPLTYAGQMQNIDKADINGISLTSDWQLNNTLFGLGYDYLDTEDKKTGKELIYQPKNKGIVYLGYQQPKYDIRTELQHVGERYRDANNSQTLDSYTLLNLTGNYYVSPNLTISSRLNNLTDKDYETVYGYRQKGINSFISLTYQWF</sequence>
<dbReference type="GO" id="GO:0009279">
    <property type="term" value="C:cell outer membrane"/>
    <property type="evidence" value="ECO:0007669"/>
    <property type="project" value="UniProtKB-SubCell"/>
</dbReference>
<evidence type="ECO:0000256" key="9">
    <source>
        <dbReference type="ARBA" id="ARBA00023237"/>
    </source>
</evidence>
<evidence type="ECO:0000256" key="7">
    <source>
        <dbReference type="ARBA" id="ARBA00023077"/>
    </source>
</evidence>
<evidence type="ECO:0000313" key="15">
    <source>
        <dbReference type="EMBL" id="MDI4510088.1"/>
    </source>
</evidence>
<dbReference type="CDD" id="cd01347">
    <property type="entry name" value="ligand_gated_channel"/>
    <property type="match status" value="1"/>
</dbReference>
<evidence type="ECO:0000256" key="12">
    <source>
        <dbReference type="SAM" id="SignalP"/>
    </source>
</evidence>
<keyword evidence="7 11" id="KW-0798">TonB box</keyword>
<evidence type="ECO:0000256" key="6">
    <source>
        <dbReference type="ARBA" id="ARBA00023065"/>
    </source>
</evidence>
<evidence type="ECO:0000256" key="10">
    <source>
        <dbReference type="PROSITE-ProRule" id="PRU01360"/>
    </source>
</evidence>
<dbReference type="PROSITE" id="PS52016">
    <property type="entry name" value="TONB_DEPENDENT_REC_3"/>
    <property type="match status" value="1"/>
</dbReference>
<evidence type="ECO:0000256" key="1">
    <source>
        <dbReference type="ARBA" id="ARBA00004571"/>
    </source>
</evidence>
<organism evidence="15">
    <name type="scientific">Faucicola osloensis</name>
    <name type="common">Moraxella osloensis</name>
    <dbReference type="NCBI Taxonomy" id="34062"/>
    <lineage>
        <taxon>Bacteria</taxon>
        <taxon>Pseudomonadati</taxon>
        <taxon>Pseudomonadota</taxon>
        <taxon>Gammaproteobacteria</taxon>
        <taxon>Moraxellales</taxon>
        <taxon>Moraxellaceae</taxon>
        <taxon>Faucicola</taxon>
    </lineage>
</organism>
<evidence type="ECO:0000259" key="13">
    <source>
        <dbReference type="Pfam" id="PF00593"/>
    </source>
</evidence>
<dbReference type="Pfam" id="PF00593">
    <property type="entry name" value="TonB_dep_Rec_b-barrel"/>
    <property type="match status" value="1"/>
</dbReference>
<evidence type="ECO:0000259" key="14">
    <source>
        <dbReference type="Pfam" id="PF07715"/>
    </source>
</evidence>
<reference evidence="15" key="1">
    <citation type="submission" date="2019-04" db="EMBL/GenBank/DDBJ databases">
        <title>Moraxella osloensis CCUG 73412, isolated from corneal scrapings as causative agent of keratitis.</title>
        <authorList>
            <person name="Connolly G."/>
            <person name="Jaen-Luchoro D."/>
            <person name="Pinyeiro-Iglesias B."/>
            <person name="Curry A."/>
            <person name="Knowles S."/>
            <person name="Moore E.R.B."/>
        </authorList>
    </citation>
    <scope>NUCLEOTIDE SEQUENCE</scope>
    <source>
        <strain evidence="15">CCUG 73412</strain>
    </source>
</reference>
<keyword evidence="9 10" id="KW-0998">Cell outer membrane</keyword>
<protein>
    <submittedName>
        <fullName evidence="15">TonB-dependent receptor</fullName>
    </submittedName>
</protein>
<keyword evidence="8 10" id="KW-0472">Membrane</keyword>
<gene>
    <name evidence="15" type="ORF">E6P75_07685</name>
</gene>
<comment type="caution">
    <text evidence="15">The sequence shown here is derived from an EMBL/GenBank/DDBJ whole genome shotgun (WGS) entry which is preliminary data.</text>
</comment>
<dbReference type="AlphaFoldDB" id="A0AAW6TDS9"/>
<comment type="subcellular location">
    <subcellularLocation>
        <location evidence="1 10">Cell outer membrane</location>
        <topology evidence="1 10">Multi-pass membrane protein</topology>
    </subcellularLocation>
</comment>
<dbReference type="InterPro" id="IPR012910">
    <property type="entry name" value="Plug_dom"/>
</dbReference>